<evidence type="ECO:0000256" key="3">
    <source>
        <dbReference type="ARBA" id="ARBA00006001"/>
    </source>
</evidence>
<comment type="similarity">
    <text evidence="18">Belongs to the NnrE/AIBP family.</text>
</comment>
<evidence type="ECO:0000256" key="9">
    <source>
        <dbReference type="ARBA" id="ARBA00022958"/>
    </source>
</evidence>
<comment type="function">
    <text evidence="17">Catalyzes the dehydration of the S-form of NAD(P)HX at the expense of ADP, which is converted to AMP. Together with NAD(P)HX epimerase, which catalyzes the epimerization of the S- and R-forms, the enzyme allows the repair of both epimers of NAD(P)HX, a damaged form of NAD(P)H that is a result of enzymatic or heat-dependent hydration.</text>
</comment>
<dbReference type="NCBIfam" id="TIGR00196">
    <property type="entry name" value="yjeF_cterm"/>
    <property type="match status" value="1"/>
</dbReference>
<feature type="binding site" evidence="18">
    <location>
        <position position="58"/>
    </location>
    <ligand>
        <name>K(+)</name>
        <dbReference type="ChEBI" id="CHEBI:29103"/>
    </ligand>
</feature>
<keyword evidence="10 17" id="KW-0520">NAD</keyword>
<evidence type="ECO:0000256" key="15">
    <source>
        <dbReference type="ARBA" id="ARBA00048238"/>
    </source>
</evidence>
<evidence type="ECO:0000256" key="18">
    <source>
        <dbReference type="HAMAP-Rule" id="MF_01966"/>
    </source>
</evidence>
<accession>A0ABX0UA42</accession>
<evidence type="ECO:0000256" key="11">
    <source>
        <dbReference type="ARBA" id="ARBA00023235"/>
    </source>
</evidence>
<comment type="subunit">
    <text evidence="17">Homotetramer.</text>
</comment>
<dbReference type="PROSITE" id="PS01050">
    <property type="entry name" value="YJEF_C_2"/>
    <property type="match status" value="1"/>
</dbReference>
<evidence type="ECO:0000256" key="12">
    <source>
        <dbReference type="ARBA" id="ARBA00023239"/>
    </source>
</evidence>
<evidence type="ECO:0000313" key="22">
    <source>
        <dbReference type="EMBL" id="NIJ45672.1"/>
    </source>
</evidence>
<feature type="binding site" evidence="18">
    <location>
        <position position="124"/>
    </location>
    <ligand>
        <name>K(+)</name>
        <dbReference type="ChEBI" id="CHEBI:29103"/>
    </ligand>
</feature>
<sequence>MKIFNPQQIKELDQYTIQEQSISSVDLMERAAHKIVDHITLNYAITQNFTVYCGLGNNGGDGLAVSRLLLKKGYNVTVYVVKYSANTSLDFDENIERLKKITTLRTIISEKHIPPIPNNTVIIDAILGVGINRPLDGLCKVLVDAINTAPNFKIAIDIPTGLFCELENYSTEHTLLNANTTLTFETPKLPYLMPSMAKHIGNWKVLSINLSSHYKHNIATEYEYTTLADIQKINIHRAKFSHKGTFGHAEIIGGAYGKIGAIVLATKACLKAGVGLVTAYTPNCGMQILQTTVPEAMWTGNQPCDFYLEGNYINTSKTIGMGPGLGVHPKTQAFLHLVIKATSTPMVLDADAINILAKNKEWLKDLPKNSILTPHPKEFERLVGSFNNDFEKLEKLKEFTETYNCIIVLKGANTAICSPNGQIYFNSTGNPGMATAGSGDVLTGIITSLLAQKHKPIEAAILGVYIHGFAGDLASTKTGQISLTASDLIKNIGKAYLKIKQVS</sequence>
<feature type="binding site" evidence="17">
    <location>
        <begin position="410"/>
        <end position="414"/>
    </location>
    <ligand>
        <name>AMP</name>
        <dbReference type="ChEBI" id="CHEBI:456215"/>
    </ligand>
</feature>
<keyword evidence="23" id="KW-1185">Reference proteome</keyword>
<feature type="binding site" evidence="18">
    <location>
        <begin position="128"/>
        <end position="134"/>
    </location>
    <ligand>
        <name>(6S)-NADPHX</name>
        <dbReference type="ChEBI" id="CHEBI:64076"/>
    </ligand>
</feature>
<dbReference type="InterPro" id="IPR029056">
    <property type="entry name" value="Ribokinase-like"/>
</dbReference>
<keyword evidence="7 17" id="KW-0067">ATP-binding</keyword>
<comment type="function">
    <text evidence="18">Catalyzes the epimerization of the S- and R-forms of NAD(P)HX, a damaged form of NAD(P)H that is a result of enzymatic or heat-dependent hydration. This is a prerequisite for the S-specific NAD(P)H-hydrate dehydratase to allow the repair of both epimers of NAD(P)HX.</text>
</comment>
<dbReference type="PROSITE" id="PS51383">
    <property type="entry name" value="YJEF_C_3"/>
    <property type="match status" value="1"/>
</dbReference>
<evidence type="ECO:0000256" key="10">
    <source>
        <dbReference type="ARBA" id="ARBA00023027"/>
    </source>
</evidence>
<feature type="binding site" evidence="18">
    <location>
        <begin position="57"/>
        <end position="61"/>
    </location>
    <ligand>
        <name>(6S)-NADPHX</name>
        <dbReference type="ChEBI" id="CHEBI:64076"/>
    </ligand>
</feature>
<dbReference type="Proteomes" id="UP000745859">
    <property type="component" value="Unassembled WGS sequence"/>
</dbReference>
<keyword evidence="9 18" id="KW-0630">Potassium</keyword>
<comment type="similarity">
    <text evidence="4 19">In the C-terminal section; belongs to the NnrD/CARKD family.</text>
</comment>
<comment type="catalytic activity">
    <reaction evidence="16 17 19">
        <text>(6S)-NADPHX + ADP = AMP + phosphate + NADPH + H(+)</text>
        <dbReference type="Rhea" id="RHEA:32235"/>
        <dbReference type="ChEBI" id="CHEBI:15378"/>
        <dbReference type="ChEBI" id="CHEBI:43474"/>
        <dbReference type="ChEBI" id="CHEBI:57783"/>
        <dbReference type="ChEBI" id="CHEBI:64076"/>
        <dbReference type="ChEBI" id="CHEBI:456215"/>
        <dbReference type="ChEBI" id="CHEBI:456216"/>
        <dbReference type="EC" id="4.2.1.136"/>
    </reaction>
</comment>
<dbReference type="InterPro" id="IPR036652">
    <property type="entry name" value="YjeF_N_dom_sf"/>
</dbReference>
<dbReference type="PIRSF" id="PIRSF017184">
    <property type="entry name" value="Nnr"/>
    <property type="match status" value="1"/>
</dbReference>
<dbReference type="HAMAP" id="MF_01965">
    <property type="entry name" value="NADHX_dehydratase"/>
    <property type="match status" value="1"/>
</dbReference>
<dbReference type="Gene3D" id="3.40.1190.20">
    <property type="match status" value="1"/>
</dbReference>
<dbReference type="EMBL" id="JAASQL010000002">
    <property type="protein sequence ID" value="NIJ45672.1"/>
    <property type="molecule type" value="Genomic_DNA"/>
</dbReference>
<keyword evidence="12 17" id="KW-0456">Lyase</keyword>
<dbReference type="NCBIfam" id="TIGR00197">
    <property type="entry name" value="yjeF_nterm"/>
    <property type="match status" value="1"/>
</dbReference>
<dbReference type="RefSeq" id="WP_167188183.1">
    <property type="nucleotide sequence ID" value="NZ_JAASQL010000002.1"/>
</dbReference>
<feature type="binding site" evidence="17">
    <location>
        <position position="375"/>
    </location>
    <ligand>
        <name>(6S)-NADPHX</name>
        <dbReference type="ChEBI" id="CHEBI:64076"/>
    </ligand>
</feature>
<proteinExistence type="inferred from homology"/>
<feature type="binding site" evidence="17">
    <location>
        <position position="440"/>
    </location>
    <ligand>
        <name>(6S)-NADPHX</name>
        <dbReference type="ChEBI" id="CHEBI:64076"/>
    </ligand>
</feature>
<comment type="catalytic activity">
    <reaction evidence="2 18 19">
        <text>(6R)-NADPHX = (6S)-NADPHX</text>
        <dbReference type="Rhea" id="RHEA:32227"/>
        <dbReference type="ChEBI" id="CHEBI:64076"/>
        <dbReference type="ChEBI" id="CHEBI:64077"/>
        <dbReference type="EC" id="5.1.99.6"/>
    </reaction>
</comment>
<dbReference type="InterPro" id="IPR030677">
    <property type="entry name" value="Nnr"/>
</dbReference>
<dbReference type="InterPro" id="IPR017953">
    <property type="entry name" value="Carbohydrate_kinase_pred_CS"/>
</dbReference>
<evidence type="ECO:0000256" key="6">
    <source>
        <dbReference type="ARBA" id="ARBA00022741"/>
    </source>
</evidence>
<keyword evidence="11 18" id="KW-0413">Isomerase</keyword>
<keyword evidence="6 17" id="KW-0547">Nucleotide-binding</keyword>
<dbReference type="PROSITE" id="PS51385">
    <property type="entry name" value="YJEF_N"/>
    <property type="match status" value="1"/>
</dbReference>
<keyword evidence="13" id="KW-0511">Multifunctional enzyme</keyword>
<evidence type="ECO:0000259" key="20">
    <source>
        <dbReference type="PROSITE" id="PS51383"/>
    </source>
</evidence>
<dbReference type="GO" id="GO:0052856">
    <property type="term" value="F:NAD(P)HX epimerase activity"/>
    <property type="evidence" value="ECO:0007669"/>
    <property type="project" value="UniProtKB-EC"/>
</dbReference>
<evidence type="ECO:0000256" key="14">
    <source>
        <dbReference type="ARBA" id="ARBA00025153"/>
    </source>
</evidence>
<feature type="domain" description="YjeF C-terminal" evidence="20">
    <location>
        <begin position="226"/>
        <end position="499"/>
    </location>
</feature>
<evidence type="ECO:0000256" key="16">
    <source>
        <dbReference type="ARBA" id="ARBA00049209"/>
    </source>
</evidence>
<dbReference type="Pfam" id="PF03853">
    <property type="entry name" value="YjeF_N"/>
    <property type="match status" value="1"/>
</dbReference>
<evidence type="ECO:0000256" key="7">
    <source>
        <dbReference type="ARBA" id="ARBA00022840"/>
    </source>
</evidence>
<organism evidence="22 23">
    <name type="scientific">Wenyingzhuangia heitensis</name>
    <dbReference type="NCBI Taxonomy" id="1487859"/>
    <lineage>
        <taxon>Bacteria</taxon>
        <taxon>Pseudomonadati</taxon>
        <taxon>Bacteroidota</taxon>
        <taxon>Flavobacteriia</taxon>
        <taxon>Flavobacteriales</taxon>
        <taxon>Flavobacteriaceae</taxon>
        <taxon>Wenyingzhuangia</taxon>
    </lineage>
</organism>
<dbReference type="HAMAP" id="MF_01966">
    <property type="entry name" value="NADHX_epimerase"/>
    <property type="match status" value="1"/>
</dbReference>
<dbReference type="InterPro" id="IPR004443">
    <property type="entry name" value="YjeF_N_dom"/>
</dbReference>
<evidence type="ECO:0000313" key="23">
    <source>
        <dbReference type="Proteomes" id="UP000745859"/>
    </source>
</evidence>
<keyword evidence="8 17" id="KW-0521">NADP</keyword>
<feature type="binding site" evidence="18">
    <location>
        <position position="160"/>
    </location>
    <ligand>
        <name>K(+)</name>
        <dbReference type="ChEBI" id="CHEBI:29103"/>
    </ligand>
</feature>
<feature type="binding site" evidence="17">
    <location>
        <position position="261"/>
    </location>
    <ligand>
        <name>(6S)-NADPHX</name>
        <dbReference type="ChEBI" id="CHEBI:64076"/>
    </ligand>
</feature>
<dbReference type="EC" id="4.2.1.136" evidence="19"/>
<dbReference type="CDD" id="cd01171">
    <property type="entry name" value="YXKO-related"/>
    <property type="match status" value="1"/>
</dbReference>
<comment type="cofactor">
    <cofactor evidence="18 19">
        <name>K(+)</name>
        <dbReference type="ChEBI" id="CHEBI:29103"/>
    </cofactor>
    <text evidence="18 19">Binds 1 potassium ion per subunit.</text>
</comment>
<comment type="catalytic activity">
    <reaction evidence="1 18 19">
        <text>(6R)-NADHX = (6S)-NADHX</text>
        <dbReference type="Rhea" id="RHEA:32215"/>
        <dbReference type="ChEBI" id="CHEBI:64074"/>
        <dbReference type="ChEBI" id="CHEBI:64075"/>
        <dbReference type="EC" id="5.1.99.6"/>
    </reaction>
</comment>
<keyword evidence="5 18" id="KW-0479">Metal-binding</keyword>
<dbReference type="SUPFAM" id="SSF64153">
    <property type="entry name" value="YjeF N-terminal domain-like"/>
    <property type="match status" value="1"/>
</dbReference>
<evidence type="ECO:0000256" key="2">
    <source>
        <dbReference type="ARBA" id="ARBA00000909"/>
    </source>
</evidence>
<dbReference type="Gene3D" id="3.40.50.10260">
    <property type="entry name" value="YjeF N-terminal domain"/>
    <property type="match status" value="1"/>
</dbReference>
<dbReference type="PANTHER" id="PTHR12592:SF0">
    <property type="entry name" value="ATP-DEPENDENT (S)-NAD(P)H-HYDRATE DEHYDRATASE"/>
    <property type="match status" value="1"/>
</dbReference>
<comment type="similarity">
    <text evidence="3 19">In the N-terminal section; belongs to the NnrE/AIBP family.</text>
</comment>
<evidence type="ECO:0000256" key="1">
    <source>
        <dbReference type="ARBA" id="ARBA00000013"/>
    </source>
</evidence>
<comment type="similarity">
    <text evidence="17">Belongs to the NnrD/CARKD family.</text>
</comment>
<dbReference type="PANTHER" id="PTHR12592">
    <property type="entry name" value="ATP-DEPENDENT (S)-NAD(P)H-HYDRATE DEHYDRATASE FAMILY MEMBER"/>
    <property type="match status" value="1"/>
</dbReference>
<gene>
    <name evidence="18" type="primary">nnrE</name>
    <name evidence="17" type="synonym">nnrD</name>
    <name evidence="22" type="ORF">FHR24_002140</name>
</gene>
<feature type="binding site" evidence="17">
    <location>
        <position position="439"/>
    </location>
    <ligand>
        <name>AMP</name>
        <dbReference type="ChEBI" id="CHEBI:456215"/>
    </ligand>
</feature>
<feature type="domain" description="YjeF N-terminal" evidence="21">
    <location>
        <begin position="9"/>
        <end position="216"/>
    </location>
</feature>
<evidence type="ECO:0000256" key="8">
    <source>
        <dbReference type="ARBA" id="ARBA00022857"/>
    </source>
</evidence>
<comment type="function">
    <text evidence="14 19">Bifunctional enzyme that catalyzes the epimerization of the S- and R-forms of NAD(P)HX and the dehydration of the S-form of NAD(P)HX at the expense of ADP, which is converted to AMP. This allows the repair of both epimers of NAD(P)HX, a damaged form of NAD(P)H that is a result of enzymatic or heat-dependent hydration.</text>
</comment>
<comment type="catalytic activity">
    <reaction evidence="15 17 19">
        <text>(6S)-NADHX + ADP = AMP + phosphate + NADH + H(+)</text>
        <dbReference type="Rhea" id="RHEA:32223"/>
        <dbReference type="ChEBI" id="CHEBI:15378"/>
        <dbReference type="ChEBI" id="CHEBI:43474"/>
        <dbReference type="ChEBI" id="CHEBI:57945"/>
        <dbReference type="ChEBI" id="CHEBI:64074"/>
        <dbReference type="ChEBI" id="CHEBI:456215"/>
        <dbReference type="ChEBI" id="CHEBI:456216"/>
        <dbReference type="EC" id="4.2.1.136"/>
    </reaction>
</comment>
<evidence type="ECO:0000256" key="17">
    <source>
        <dbReference type="HAMAP-Rule" id="MF_01965"/>
    </source>
</evidence>
<dbReference type="InterPro" id="IPR000631">
    <property type="entry name" value="CARKD"/>
</dbReference>
<dbReference type="EC" id="5.1.99.6" evidence="19"/>
<dbReference type="Pfam" id="PF01256">
    <property type="entry name" value="Carb_kinase"/>
    <property type="match status" value="1"/>
</dbReference>
<feature type="binding site" evidence="17">
    <location>
        <position position="324"/>
    </location>
    <ligand>
        <name>(6S)-NADPHX</name>
        <dbReference type="ChEBI" id="CHEBI:64076"/>
    </ligand>
</feature>
<comment type="caution">
    <text evidence="18">Lacks conserved residue(s) required for the propagation of feature annotation.</text>
</comment>
<dbReference type="SUPFAM" id="SSF53613">
    <property type="entry name" value="Ribokinase-like"/>
    <property type="match status" value="1"/>
</dbReference>
<evidence type="ECO:0000256" key="19">
    <source>
        <dbReference type="PIRNR" id="PIRNR017184"/>
    </source>
</evidence>
<evidence type="ECO:0000256" key="5">
    <source>
        <dbReference type="ARBA" id="ARBA00022723"/>
    </source>
</evidence>
<evidence type="ECO:0000256" key="4">
    <source>
        <dbReference type="ARBA" id="ARBA00009524"/>
    </source>
</evidence>
<evidence type="ECO:0000256" key="13">
    <source>
        <dbReference type="ARBA" id="ARBA00023268"/>
    </source>
</evidence>
<name>A0ABX0UA42_9FLAO</name>
<comment type="cofactor">
    <cofactor evidence="17">
        <name>Mg(2+)</name>
        <dbReference type="ChEBI" id="CHEBI:18420"/>
    </cofactor>
</comment>
<evidence type="ECO:0000259" key="21">
    <source>
        <dbReference type="PROSITE" id="PS51385"/>
    </source>
</evidence>
<feature type="binding site" evidence="18">
    <location>
        <position position="157"/>
    </location>
    <ligand>
        <name>(6S)-NADPHX</name>
        <dbReference type="ChEBI" id="CHEBI:64076"/>
    </ligand>
</feature>
<comment type="caution">
    <text evidence="22">The sequence shown here is derived from an EMBL/GenBank/DDBJ whole genome shotgun (WGS) entry which is preliminary data.</text>
</comment>
<reference evidence="22 23" key="1">
    <citation type="submission" date="2020-03" db="EMBL/GenBank/DDBJ databases">
        <title>Genomic Encyclopedia of Type Strains, Phase IV (KMG-IV): sequencing the most valuable type-strain genomes for metagenomic binning, comparative biology and taxonomic classification.</title>
        <authorList>
            <person name="Goeker M."/>
        </authorList>
    </citation>
    <scope>NUCLEOTIDE SEQUENCE [LARGE SCALE GENOMIC DNA]</scope>
    <source>
        <strain evidence="22 23">DSM 101599</strain>
    </source>
</reference>
<protein>
    <recommendedName>
        <fullName evidence="19">Bifunctional NAD(P)H-hydrate repair enzyme</fullName>
    </recommendedName>
    <alternativeName>
        <fullName evidence="19">Nicotinamide nucleotide repair protein</fullName>
    </alternativeName>
    <domain>
        <recommendedName>
            <fullName evidence="19">ADP-dependent (S)-NAD(P)H-hydrate dehydratase</fullName>
            <ecNumber evidence="19">4.2.1.136</ecNumber>
        </recommendedName>
        <alternativeName>
            <fullName evidence="19">ADP-dependent NAD(P)HX dehydratase</fullName>
        </alternativeName>
    </domain>
    <domain>
        <recommendedName>
            <fullName evidence="19">NAD(P)H-hydrate epimerase</fullName>
            <ecNumber evidence="19">5.1.99.6</ecNumber>
        </recommendedName>
    </domain>
</protein>